<sequence>MMRIPSVPGFGNHIQEPARKPEQPSPDTMRTQPKPVLRDHCLGGSVSTENNDLSLRPCHTAGLERAKKCLRGGVLRGLIPSFTPADLRAKGVIASGVIAGRTSSRRYPSSREFGARPLGRRTSAGLPDHTAVHSEGRPDSPSRAVSLVRPKQETRGGVRESRPARWRTLSNTIRSDQARSQTTPAAAPAGTSAATAYAFSGEGNQCRPHSSIVSKPKDPIPTDTEKGIVYKIPCQDCGSSYIGETGREKITRMKEHQRDVKYSTNATRLKTELVDHAWTTGHTFDFIAATTLAKEDRLRNKAAHPEASTQSVADIDSDAGEGTGGQASVAAALEPPIPARNLWSRIAPGQDEAQELATTHVRRTWPLQDIGIPSLLNRGAEQPTRALPGRIPVGEAAQPTTAESRIIMRVAGTTMTISATLHRVMVAADARHTREGDRETGEAGATNWTSRVAVAGRCRGPSSVCQRGWPIFIRLRGHKITAPKRTTSVVCWDAFRAELEQTPVTTSGGDPKTHELAHLLRTIHEAKRPSTQQFQVAEDKPSSDLHLANLWQQRLDALCAYRERGRTPGLRCRLNLITVEARDYANTLSTDIWCDLCSSFNGNICGPRIWHIFRNWQGKAKRRTAAQTATLRMRISEEQLALQAGAVFFPQPAASPDPTIYSRDSVTPTQMIGDFQALDLQAPEQVDMDQPFQMAELHAALARANYRSAPGPHLITISELRNLPELHLQLLLDAINEIWTTGNFLSSWRESLVIPIPKPGKPPNELTNLRPISLTSNLCKLTERMVLERLMWHLERNSPLHPHQLGFRHGMSTQDILLMLRHQTRTVVAVDVHKAFDTIPHEAVIQSAELAGVCGHLLNFVKSFLNDRTTGVPQGVVLSPTLFNLVMARLTPLLEAVPSLHFAVYADDVTIWATTGSAGEQEHTLQLGLDVIQGFLRNWGTRERETRQLVTALLESRIFYGYNYHVLTPRQAEQLEKLNREAIRIVTGLPKHTPLRELYAHGGMNLLSELAEQALLAQRDRLSSSTAGLSILEELRVSPSLGVRPADAHSPPPWAAPVTLTDGKPLPRNMGPGPSNSERRKRFAKAHTRSVAHKSPPTHTIIYTDMAETLLSTAGDDGEGEDRTPKHVQAVAWVDTTHGIPNAAALSTTEDVDTTQVDLMALLRASQWVLQNFAPTDIPHRLLLFTDSTRAYETCRRASGSPSTYTGIVGELLSAFLEL</sequence>
<dbReference type="EMBL" id="JABSTQ010009956">
    <property type="protein sequence ID" value="KAG0424581.1"/>
    <property type="molecule type" value="Genomic_DNA"/>
</dbReference>
<protein>
    <submittedName>
        <fullName evidence="1">Uncharacterized protein</fullName>
    </submittedName>
</protein>
<gene>
    <name evidence="1" type="ORF">HPB47_028207</name>
</gene>
<evidence type="ECO:0000313" key="2">
    <source>
        <dbReference type="Proteomes" id="UP000805193"/>
    </source>
</evidence>
<evidence type="ECO:0000313" key="1">
    <source>
        <dbReference type="EMBL" id="KAG0424581.1"/>
    </source>
</evidence>
<dbReference type="Proteomes" id="UP000805193">
    <property type="component" value="Unassembled WGS sequence"/>
</dbReference>
<accession>A0AC60PTY5</accession>
<name>A0AC60PTY5_IXOPE</name>
<comment type="caution">
    <text evidence="1">The sequence shown here is derived from an EMBL/GenBank/DDBJ whole genome shotgun (WGS) entry which is preliminary data.</text>
</comment>
<organism evidence="1 2">
    <name type="scientific">Ixodes persulcatus</name>
    <name type="common">Taiga tick</name>
    <dbReference type="NCBI Taxonomy" id="34615"/>
    <lineage>
        <taxon>Eukaryota</taxon>
        <taxon>Metazoa</taxon>
        <taxon>Ecdysozoa</taxon>
        <taxon>Arthropoda</taxon>
        <taxon>Chelicerata</taxon>
        <taxon>Arachnida</taxon>
        <taxon>Acari</taxon>
        <taxon>Parasitiformes</taxon>
        <taxon>Ixodida</taxon>
        <taxon>Ixodoidea</taxon>
        <taxon>Ixodidae</taxon>
        <taxon>Ixodinae</taxon>
        <taxon>Ixodes</taxon>
    </lineage>
</organism>
<proteinExistence type="predicted"/>
<reference evidence="1 2" key="1">
    <citation type="journal article" date="2020" name="Cell">
        <title>Large-Scale Comparative Analyses of Tick Genomes Elucidate Their Genetic Diversity and Vector Capacities.</title>
        <authorList>
            <consortium name="Tick Genome and Microbiome Consortium (TIGMIC)"/>
            <person name="Jia N."/>
            <person name="Wang J."/>
            <person name="Shi W."/>
            <person name="Du L."/>
            <person name="Sun Y."/>
            <person name="Zhan W."/>
            <person name="Jiang J.F."/>
            <person name="Wang Q."/>
            <person name="Zhang B."/>
            <person name="Ji P."/>
            <person name="Bell-Sakyi L."/>
            <person name="Cui X.M."/>
            <person name="Yuan T.T."/>
            <person name="Jiang B.G."/>
            <person name="Yang W.F."/>
            <person name="Lam T.T."/>
            <person name="Chang Q.C."/>
            <person name="Ding S.J."/>
            <person name="Wang X.J."/>
            <person name="Zhu J.G."/>
            <person name="Ruan X.D."/>
            <person name="Zhao L."/>
            <person name="Wei J.T."/>
            <person name="Ye R.Z."/>
            <person name="Que T.C."/>
            <person name="Du C.H."/>
            <person name="Zhou Y.H."/>
            <person name="Cheng J.X."/>
            <person name="Dai P.F."/>
            <person name="Guo W.B."/>
            <person name="Han X.H."/>
            <person name="Huang E.J."/>
            <person name="Li L.F."/>
            <person name="Wei W."/>
            <person name="Gao Y.C."/>
            <person name="Liu J.Z."/>
            <person name="Shao H.Z."/>
            <person name="Wang X."/>
            <person name="Wang C.C."/>
            <person name="Yang T.C."/>
            <person name="Huo Q.B."/>
            <person name="Li W."/>
            <person name="Chen H.Y."/>
            <person name="Chen S.E."/>
            <person name="Zhou L.G."/>
            <person name="Ni X.B."/>
            <person name="Tian J.H."/>
            <person name="Sheng Y."/>
            <person name="Liu T."/>
            <person name="Pan Y.S."/>
            <person name="Xia L.Y."/>
            <person name="Li J."/>
            <person name="Zhao F."/>
            <person name="Cao W.C."/>
        </authorList>
    </citation>
    <scope>NUCLEOTIDE SEQUENCE [LARGE SCALE GENOMIC DNA]</scope>
    <source>
        <strain evidence="1">Iper-2018</strain>
    </source>
</reference>
<keyword evidence="2" id="KW-1185">Reference proteome</keyword>